<sequence>MHDNDVTEVDQADEAPRQLARKLGLNRRQFFAASMGVGAAVALTPGVASAAGQAKAAVSGELVIPRGKRGIILYTVRDAISRDPATSPYASGFKAVFEELSRIGYKQIEFAGFRQSVNAPGGDVNSVEGAKLLRTWLDANGLKAQGNHGSIPSTITPETLTAFDTFCEVANILGMKHIGTGSDPTSSDQKADWDAAADRWNFLGRRAQRNGLRLYTHNHDAAYGFLKDSGPLDEAGKYTASSGIRRLEYFLQRTDPRYVFLEMDIFWAHVAKFKHVAYTAADGSMVEDLFDPLAVVQAQPKRFPLFHAKDGDSRPDLPNGWEMTPFGLGDIDYRTFLSSTGGPSGYHNPMWEQDTAPSTENPAQSLQLAELSYDMMATLRK</sequence>
<proteinExistence type="predicted"/>
<dbReference type="InterPro" id="IPR036237">
    <property type="entry name" value="Xyl_isomerase-like_sf"/>
</dbReference>
<dbReference type="PANTHER" id="PTHR12110">
    <property type="entry name" value="HYDROXYPYRUVATE ISOMERASE"/>
    <property type="match status" value="1"/>
</dbReference>
<dbReference type="InterPro" id="IPR013022">
    <property type="entry name" value="Xyl_isomerase-like_TIM-brl"/>
</dbReference>
<evidence type="ECO:0000259" key="2">
    <source>
        <dbReference type="Pfam" id="PF01261"/>
    </source>
</evidence>
<keyword evidence="1" id="KW-0119">Carbohydrate metabolism</keyword>
<dbReference type="EMBL" id="RBXT01000001">
    <property type="protein sequence ID" value="RKT79347.1"/>
    <property type="molecule type" value="Genomic_DNA"/>
</dbReference>
<dbReference type="SUPFAM" id="SSF51658">
    <property type="entry name" value="Xylose isomerase-like"/>
    <property type="match status" value="1"/>
</dbReference>
<dbReference type="RefSeq" id="WP_121034155.1">
    <property type="nucleotide sequence ID" value="NZ_RBXT01000001.1"/>
</dbReference>
<accession>A0A495XYH2</accession>
<dbReference type="PROSITE" id="PS51318">
    <property type="entry name" value="TAT"/>
    <property type="match status" value="1"/>
</dbReference>
<reference evidence="3 4" key="1">
    <citation type="submission" date="2018-10" db="EMBL/GenBank/DDBJ databases">
        <title>Sequencing the genomes of 1000 actinobacteria strains.</title>
        <authorList>
            <person name="Klenk H.-P."/>
        </authorList>
    </citation>
    <scope>NUCLEOTIDE SEQUENCE [LARGE SCALE GENOMIC DNA]</scope>
    <source>
        <strain evidence="3 4">DSM 44267</strain>
    </source>
</reference>
<dbReference type="PANTHER" id="PTHR12110:SF41">
    <property type="entry name" value="INOSOSE DEHYDRATASE"/>
    <property type="match status" value="1"/>
</dbReference>
<keyword evidence="3" id="KW-0413">Isomerase</keyword>
<dbReference type="Gene3D" id="3.20.20.150">
    <property type="entry name" value="Divalent-metal-dependent TIM barrel enzymes"/>
    <property type="match status" value="1"/>
</dbReference>
<organism evidence="3 4">
    <name type="scientific">Terracoccus luteus</name>
    <dbReference type="NCBI Taxonomy" id="53356"/>
    <lineage>
        <taxon>Bacteria</taxon>
        <taxon>Bacillati</taxon>
        <taxon>Actinomycetota</taxon>
        <taxon>Actinomycetes</taxon>
        <taxon>Micrococcales</taxon>
        <taxon>Intrasporangiaceae</taxon>
        <taxon>Terracoccus</taxon>
    </lineage>
</organism>
<dbReference type="Proteomes" id="UP000278440">
    <property type="component" value="Unassembled WGS sequence"/>
</dbReference>
<comment type="caution">
    <text evidence="3">The sequence shown here is derived from an EMBL/GenBank/DDBJ whole genome shotgun (WGS) entry which is preliminary data.</text>
</comment>
<feature type="domain" description="Xylose isomerase-like TIM barrel" evidence="2">
    <location>
        <begin position="97"/>
        <end position="338"/>
    </location>
</feature>
<dbReference type="Pfam" id="PF01261">
    <property type="entry name" value="AP_endonuc_2"/>
    <property type="match status" value="1"/>
</dbReference>
<keyword evidence="4" id="KW-1185">Reference proteome</keyword>
<gene>
    <name evidence="3" type="ORF">DFJ68_2814</name>
</gene>
<evidence type="ECO:0000313" key="3">
    <source>
        <dbReference type="EMBL" id="RKT79347.1"/>
    </source>
</evidence>
<name>A0A495XYH2_9MICO</name>
<dbReference type="GO" id="GO:0016853">
    <property type="term" value="F:isomerase activity"/>
    <property type="evidence" value="ECO:0007669"/>
    <property type="project" value="UniProtKB-KW"/>
</dbReference>
<protein>
    <submittedName>
        <fullName evidence="3">Sugar phosphate isomerase/epimerase</fullName>
    </submittedName>
</protein>
<dbReference type="InterPro" id="IPR006311">
    <property type="entry name" value="TAT_signal"/>
</dbReference>
<dbReference type="InterPro" id="IPR050312">
    <property type="entry name" value="IolE/XylAMocC-like"/>
</dbReference>
<dbReference type="OrthoDB" id="9798407at2"/>
<evidence type="ECO:0000256" key="1">
    <source>
        <dbReference type="ARBA" id="ARBA00023277"/>
    </source>
</evidence>
<dbReference type="AlphaFoldDB" id="A0A495XYH2"/>
<evidence type="ECO:0000313" key="4">
    <source>
        <dbReference type="Proteomes" id="UP000278440"/>
    </source>
</evidence>